<sequence>MAEGAVLILVLLLAVAGPFVLYALIQSETDDVPTMDRTEAERTARRDSDEGRDGDVGWDDRNGRRR</sequence>
<dbReference type="InterPro" id="IPR058456">
    <property type="entry name" value="DUF8143"/>
</dbReference>
<dbReference type="AlphaFoldDB" id="A0ABD6CBC0"/>
<dbReference type="EMBL" id="JBHUDJ010000003">
    <property type="protein sequence ID" value="MFD1587011.1"/>
    <property type="molecule type" value="Genomic_DNA"/>
</dbReference>
<dbReference type="RefSeq" id="WP_247375506.1">
    <property type="nucleotide sequence ID" value="NZ_JALLGV010000001.1"/>
</dbReference>
<reference evidence="2 3" key="1">
    <citation type="journal article" date="2019" name="Int. J. Syst. Evol. Microbiol.">
        <title>The Global Catalogue of Microorganisms (GCM) 10K type strain sequencing project: providing services to taxonomists for standard genome sequencing and annotation.</title>
        <authorList>
            <consortium name="The Broad Institute Genomics Platform"/>
            <consortium name="The Broad Institute Genome Sequencing Center for Infectious Disease"/>
            <person name="Wu L."/>
            <person name="Ma J."/>
        </authorList>
    </citation>
    <scope>NUCLEOTIDE SEQUENCE [LARGE SCALE GENOMIC DNA]</scope>
    <source>
        <strain evidence="2 3">CGMCC 1.12125</strain>
    </source>
</reference>
<name>A0ABD6CBC0_9EURY</name>
<dbReference type="Pfam" id="PF26467">
    <property type="entry name" value="DUF8143"/>
    <property type="match status" value="1"/>
</dbReference>
<gene>
    <name evidence="2" type="ORF">ACFR9U_08445</name>
</gene>
<comment type="caution">
    <text evidence="2">The sequence shown here is derived from an EMBL/GenBank/DDBJ whole genome shotgun (WGS) entry which is preliminary data.</text>
</comment>
<evidence type="ECO:0000313" key="2">
    <source>
        <dbReference type="EMBL" id="MFD1587011.1"/>
    </source>
</evidence>
<accession>A0ABD6CBC0</accession>
<evidence type="ECO:0000313" key="3">
    <source>
        <dbReference type="Proteomes" id="UP001597119"/>
    </source>
</evidence>
<proteinExistence type="predicted"/>
<protein>
    <submittedName>
        <fullName evidence="2">Uncharacterized protein</fullName>
    </submittedName>
</protein>
<feature type="region of interest" description="Disordered" evidence="1">
    <location>
        <begin position="31"/>
        <end position="66"/>
    </location>
</feature>
<feature type="compositionally biased region" description="Basic and acidic residues" evidence="1">
    <location>
        <begin position="34"/>
        <end position="66"/>
    </location>
</feature>
<keyword evidence="3" id="KW-1185">Reference proteome</keyword>
<dbReference type="Proteomes" id="UP001597119">
    <property type="component" value="Unassembled WGS sequence"/>
</dbReference>
<organism evidence="2 3">
    <name type="scientific">Halorientalis brevis</name>
    <dbReference type="NCBI Taxonomy" id="1126241"/>
    <lineage>
        <taxon>Archaea</taxon>
        <taxon>Methanobacteriati</taxon>
        <taxon>Methanobacteriota</taxon>
        <taxon>Stenosarchaea group</taxon>
        <taxon>Halobacteria</taxon>
        <taxon>Halobacteriales</taxon>
        <taxon>Haloarculaceae</taxon>
        <taxon>Halorientalis</taxon>
    </lineage>
</organism>
<evidence type="ECO:0000256" key="1">
    <source>
        <dbReference type="SAM" id="MobiDB-lite"/>
    </source>
</evidence>